<dbReference type="PIRSF" id="PIRSF000517">
    <property type="entry name" value="Tyr_transaminase"/>
    <property type="match status" value="1"/>
</dbReference>
<dbReference type="PRINTS" id="PR00753">
    <property type="entry name" value="ACCSYNTHASE"/>
</dbReference>
<evidence type="ECO:0000256" key="1">
    <source>
        <dbReference type="ARBA" id="ARBA00001933"/>
    </source>
</evidence>
<dbReference type="AlphaFoldDB" id="A0A0M9G146"/>
<proteinExistence type="inferred from homology"/>
<dbReference type="CDD" id="cd00609">
    <property type="entry name" value="AAT_like"/>
    <property type="match status" value="1"/>
</dbReference>
<dbReference type="Gene3D" id="3.40.640.10">
    <property type="entry name" value="Type I PLP-dependent aspartate aminotransferase-like (Major domain)"/>
    <property type="match status" value="1"/>
</dbReference>
<sequence>MTRTWDSVKPSQRSQFPHPLLAFGAKLGQISEANKAQHAAESKSLISLAVGDPALDGNIPPPTELMEKLDAAVQQERANGYSLSHGSLSVRQAIAEYWARWFAPSLPAGTLSANDVVISCGCSDGLSMVLGAIAAAGESILLPQPFFSQYTMTCNYFGIQPVHYPCLVERNWEVDLEAVRRIVENDHEHKIRAILINNPSNPCGSNFSRAHTEAIVRLCAELRLPIVADEIYAGMTYNIDNPAAEVPFTSVADIACGATRFVVAGASKRFGVPGERMGWIVRVDPTDAGSEVMKGILNLSSRYYIPMTPLQVALEECLRTTDETYFRHAKQVLCENALYLFNALSKVSGLSPMKPSGGMFMCVVLKKEELEETMCDGVAFANGLAAEENVHVFPGEAFLMPGAFRLTLSRPLPVAEAAVGRIRAFCERHARK</sequence>
<dbReference type="GO" id="GO:0004838">
    <property type="term" value="F:L-tyrosine-2-oxoglutarate transaminase activity"/>
    <property type="evidence" value="ECO:0007669"/>
    <property type="project" value="TreeGrafter"/>
</dbReference>
<keyword evidence="3 9" id="KW-0032">Aminotransferase</keyword>
<evidence type="ECO:0000256" key="3">
    <source>
        <dbReference type="ARBA" id="ARBA00022576"/>
    </source>
</evidence>
<protein>
    <submittedName>
        <fullName evidence="9">Putative tyrosine aminotransferase</fullName>
    </submittedName>
</protein>
<dbReference type="InterPro" id="IPR004838">
    <property type="entry name" value="NHTrfase_class1_PyrdxlP-BS"/>
</dbReference>
<evidence type="ECO:0000313" key="10">
    <source>
        <dbReference type="Proteomes" id="UP000037923"/>
    </source>
</evidence>
<dbReference type="PANTHER" id="PTHR45744">
    <property type="entry name" value="TYROSINE AMINOTRANSFERASE"/>
    <property type="match status" value="1"/>
</dbReference>
<gene>
    <name evidence="9" type="ORF">ABB37_05183</name>
</gene>
<dbReference type="Gene3D" id="3.90.1150.10">
    <property type="entry name" value="Aspartate Aminotransferase, domain 1"/>
    <property type="match status" value="1"/>
</dbReference>
<evidence type="ECO:0000256" key="4">
    <source>
        <dbReference type="ARBA" id="ARBA00022679"/>
    </source>
</evidence>
<comment type="similarity">
    <text evidence="2 6">Belongs to the class-I pyridoxal-phosphate-dependent aminotransferase family.</text>
</comment>
<evidence type="ECO:0000256" key="7">
    <source>
        <dbReference type="PIRSR" id="PIRSR000517-1"/>
    </source>
</evidence>
<keyword evidence="5 6" id="KW-0663">Pyridoxal phosphate</keyword>
<keyword evidence="4 9" id="KW-0808">Transferase</keyword>
<dbReference type="Pfam" id="PF00155">
    <property type="entry name" value="Aminotran_1_2"/>
    <property type="match status" value="1"/>
</dbReference>
<dbReference type="InterPro" id="IPR005958">
    <property type="entry name" value="TyrNic_aminoTrfase"/>
</dbReference>
<dbReference type="PROSITE" id="PS00105">
    <property type="entry name" value="AA_TRANSFER_CLASS_1"/>
    <property type="match status" value="1"/>
</dbReference>
<evidence type="ECO:0000256" key="5">
    <source>
        <dbReference type="ARBA" id="ARBA00022898"/>
    </source>
</evidence>
<evidence type="ECO:0000259" key="8">
    <source>
        <dbReference type="Pfam" id="PF00155"/>
    </source>
</evidence>
<dbReference type="InterPro" id="IPR004839">
    <property type="entry name" value="Aminotransferase_I/II_large"/>
</dbReference>
<dbReference type="InterPro" id="IPR015421">
    <property type="entry name" value="PyrdxlP-dep_Trfase_major"/>
</dbReference>
<organism evidence="9 10">
    <name type="scientific">Leptomonas pyrrhocoris</name>
    <name type="common">Firebug parasite</name>
    <dbReference type="NCBI Taxonomy" id="157538"/>
    <lineage>
        <taxon>Eukaryota</taxon>
        <taxon>Discoba</taxon>
        <taxon>Euglenozoa</taxon>
        <taxon>Kinetoplastea</taxon>
        <taxon>Metakinetoplastina</taxon>
        <taxon>Trypanosomatida</taxon>
        <taxon>Trypanosomatidae</taxon>
        <taxon>Leishmaniinae</taxon>
        <taxon>Leptomonas</taxon>
    </lineage>
</organism>
<comment type="cofactor">
    <cofactor evidence="1 6 7">
        <name>pyridoxal 5'-phosphate</name>
        <dbReference type="ChEBI" id="CHEBI:597326"/>
    </cofactor>
</comment>
<accession>A0A0M9G146</accession>
<dbReference type="GO" id="GO:0006572">
    <property type="term" value="P:L-tyrosine catabolic process"/>
    <property type="evidence" value="ECO:0007669"/>
    <property type="project" value="TreeGrafter"/>
</dbReference>
<dbReference type="EMBL" id="LGTL01000009">
    <property type="protein sequence ID" value="KPA80204.1"/>
    <property type="molecule type" value="Genomic_DNA"/>
</dbReference>
<dbReference type="InterPro" id="IPR015422">
    <property type="entry name" value="PyrdxlP-dep_Trfase_small"/>
</dbReference>
<dbReference type="RefSeq" id="XP_015658643.1">
    <property type="nucleotide sequence ID" value="XM_015803127.1"/>
</dbReference>
<comment type="caution">
    <text evidence="9">The sequence shown here is derived from an EMBL/GenBank/DDBJ whole genome shotgun (WGS) entry which is preliminary data.</text>
</comment>
<dbReference type="PANTHER" id="PTHR45744:SF2">
    <property type="entry name" value="TYROSINE AMINOTRANSFERASE"/>
    <property type="match status" value="1"/>
</dbReference>
<dbReference type="RefSeq" id="XP_015658644.1">
    <property type="nucleotide sequence ID" value="XM_015803128.1"/>
</dbReference>
<evidence type="ECO:0000313" key="9">
    <source>
        <dbReference type="EMBL" id="KPA80205.1"/>
    </source>
</evidence>
<dbReference type="SUPFAM" id="SSF53383">
    <property type="entry name" value="PLP-dependent transferases"/>
    <property type="match status" value="1"/>
</dbReference>
<dbReference type="InterPro" id="IPR015424">
    <property type="entry name" value="PyrdxlP-dep_Trfase"/>
</dbReference>
<dbReference type="VEuPathDB" id="TriTrypDB:LpyrH10_09_2830"/>
<reference evidence="9 10" key="1">
    <citation type="submission" date="2015-07" db="EMBL/GenBank/DDBJ databases">
        <title>High-quality genome of monoxenous trypanosomatid Leptomonas pyrrhocoris.</title>
        <authorList>
            <person name="Flegontov P."/>
            <person name="Butenko A."/>
            <person name="Firsov S."/>
            <person name="Vlcek C."/>
            <person name="Logacheva M.D."/>
            <person name="Field M."/>
            <person name="Filatov D."/>
            <person name="Flegontova O."/>
            <person name="Gerasimov E."/>
            <person name="Jackson A.P."/>
            <person name="Kelly S."/>
            <person name="Opperdoes F."/>
            <person name="O'Reilly A."/>
            <person name="Votypka J."/>
            <person name="Yurchenko V."/>
            <person name="Lukes J."/>
        </authorList>
    </citation>
    <scope>NUCLEOTIDE SEQUENCE [LARGE SCALE GENOMIC DNA]</scope>
    <source>
        <strain evidence="9">H10</strain>
    </source>
</reference>
<dbReference type="GO" id="GO:0030170">
    <property type="term" value="F:pyridoxal phosphate binding"/>
    <property type="evidence" value="ECO:0007669"/>
    <property type="project" value="InterPro"/>
</dbReference>
<dbReference type="OMA" id="EQEKCNG"/>
<feature type="domain" description="Aminotransferase class I/classII large" evidence="8">
    <location>
        <begin position="45"/>
        <end position="411"/>
    </location>
</feature>
<dbReference type="GeneID" id="26905473"/>
<name>A0A0M9G146_LEPPY</name>
<dbReference type="EMBL" id="LGTL01000009">
    <property type="protein sequence ID" value="KPA80205.1"/>
    <property type="molecule type" value="Genomic_DNA"/>
</dbReference>
<feature type="modified residue" description="N6-(pyridoxal phosphate)lysine" evidence="7">
    <location>
        <position position="268"/>
    </location>
</feature>
<dbReference type="OrthoDB" id="7042322at2759"/>
<evidence type="ECO:0000256" key="2">
    <source>
        <dbReference type="ARBA" id="ARBA00007441"/>
    </source>
</evidence>
<evidence type="ECO:0000256" key="6">
    <source>
        <dbReference type="PIRNR" id="PIRNR000517"/>
    </source>
</evidence>
<dbReference type="Proteomes" id="UP000037923">
    <property type="component" value="Unassembled WGS sequence"/>
</dbReference>
<dbReference type="NCBIfam" id="TIGR01265">
    <property type="entry name" value="tyr_nico_aTase"/>
    <property type="match status" value="1"/>
</dbReference>
<keyword evidence="10" id="KW-1185">Reference proteome</keyword>